<dbReference type="InterPro" id="IPR018334">
    <property type="entry name" value="ArsR_HTH"/>
</dbReference>
<protein>
    <submittedName>
        <fullName evidence="5">Transcriptional regulator</fullName>
    </submittedName>
</protein>
<dbReference type="PROSITE" id="PS00846">
    <property type="entry name" value="HTH_ARSR_1"/>
    <property type="match status" value="1"/>
</dbReference>
<reference evidence="5 6" key="1">
    <citation type="submission" date="2021-02" db="EMBL/GenBank/DDBJ databases">
        <title>Nitrogen-fixing ability and nitrogen fixation related genes of thermophilic fermentative bacteria in the genus Caldicellulosiruptor.</title>
        <authorList>
            <person name="Chen Y."/>
            <person name="Nishihara A."/>
            <person name="Haruta S."/>
        </authorList>
    </citation>
    <scope>NUCLEOTIDE SEQUENCE [LARGE SCALE GENOMIC DNA]</scope>
    <source>
        <strain evidence="5 6">YA01</strain>
    </source>
</reference>
<keyword evidence="3" id="KW-0804">Transcription</keyword>
<dbReference type="InterPro" id="IPR011991">
    <property type="entry name" value="ArsR-like_HTH"/>
</dbReference>
<dbReference type="Proteomes" id="UP000663623">
    <property type="component" value="Chromosome"/>
</dbReference>
<dbReference type="InterPro" id="IPR001845">
    <property type="entry name" value="HTH_ArsR_DNA-bd_dom"/>
</dbReference>
<evidence type="ECO:0000256" key="2">
    <source>
        <dbReference type="ARBA" id="ARBA00023125"/>
    </source>
</evidence>
<dbReference type="Pfam" id="PF01022">
    <property type="entry name" value="HTH_5"/>
    <property type="match status" value="1"/>
</dbReference>
<gene>
    <name evidence="5" type="primary">arsr</name>
    <name evidence="5" type="ORF">CaldiYA01_06230</name>
</gene>
<evidence type="ECO:0000313" key="5">
    <source>
        <dbReference type="EMBL" id="BCS80663.1"/>
    </source>
</evidence>
<keyword evidence="1" id="KW-0805">Transcription regulation</keyword>
<dbReference type="NCBIfam" id="NF033788">
    <property type="entry name" value="HTH_metalloreg"/>
    <property type="match status" value="1"/>
</dbReference>
<dbReference type="PANTHER" id="PTHR33154:SF18">
    <property type="entry name" value="ARSENICAL RESISTANCE OPERON REPRESSOR"/>
    <property type="match status" value="1"/>
</dbReference>
<dbReference type="InterPro" id="IPR036390">
    <property type="entry name" value="WH_DNA-bd_sf"/>
</dbReference>
<dbReference type="CDD" id="cd00090">
    <property type="entry name" value="HTH_ARSR"/>
    <property type="match status" value="1"/>
</dbReference>
<proteinExistence type="predicted"/>
<dbReference type="InterPro" id="IPR051081">
    <property type="entry name" value="HTH_MetalResp_TranReg"/>
</dbReference>
<evidence type="ECO:0000256" key="1">
    <source>
        <dbReference type="ARBA" id="ARBA00023015"/>
    </source>
</evidence>
<dbReference type="PROSITE" id="PS50987">
    <property type="entry name" value="HTH_ARSR_2"/>
    <property type="match status" value="1"/>
</dbReference>
<dbReference type="RefSeq" id="WP_207181235.1">
    <property type="nucleotide sequence ID" value="NZ_AP024480.1"/>
</dbReference>
<sequence>MNLSEILKILGDECRLRIINLLLEQRLCVCDIEKILGTTQSNTSRHLTKLKMAGVLSATKKSQWIYYSMNERFLKENEKLIEFLKEKFFQQEIFRKDLIRLKELKEKGEECEHVLTKVQRSDI</sequence>
<dbReference type="EMBL" id="AP024480">
    <property type="protein sequence ID" value="BCS80663.1"/>
    <property type="molecule type" value="Genomic_DNA"/>
</dbReference>
<name>A0ABM7NKN5_9FIRM</name>
<dbReference type="PANTHER" id="PTHR33154">
    <property type="entry name" value="TRANSCRIPTIONAL REGULATOR, ARSR FAMILY"/>
    <property type="match status" value="1"/>
</dbReference>
<evidence type="ECO:0000256" key="3">
    <source>
        <dbReference type="ARBA" id="ARBA00023163"/>
    </source>
</evidence>
<evidence type="ECO:0000259" key="4">
    <source>
        <dbReference type="PROSITE" id="PS50987"/>
    </source>
</evidence>
<accession>A0ABM7NKN5</accession>
<dbReference type="SUPFAM" id="SSF46785">
    <property type="entry name" value="Winged helix' DNA-binding domain"/>
    <property type="match status" value="1"/>
</dbReference>
<keyword evidence="6" id="KW-1185">Reference proteome</keyword>
<evidence type="ECO:0000313" key="6">
    <source>
        <dbReference type="Proteomes" id="UP000663623"/>
    </source>
</evidence>
<feature type="domain" description="HTH arsR-type" evidence="4">
    <location>
        <begin position="1"/>
        <end position="88"/>
    </location>
</feature>
<organism evidence="5 6">
    <name type="scientific">Caldicellulosiruptor diazotrophicus</name>
    <dbReference type="NCBI Taxonomy" id="2806205"/>
    <lineage>
        <taxon>Bacteria</taxon>
        <taxon>Bacillati</taxon>
        <taxon>Bacillota</taxon>
        <taxon>Bacillota incertae sedis</taxon>
        <taxon>Caldicellulosiruptorales</taxon>
        <taxon>Caldicellulosiruptoraceae</taxon>
        <taxon>Caldicellulosiruptor</taxon>
    </lineage>
</organism>
<dbReference type="SMART" id="SM00418">
    <property type="entry name" value="HTH_ARSR"/>
    <property type="match status" value="1"/>
</dbReference>
<dbReference type="PRINTS" id="PR00778">
    <property type="entry name" value="HTHARSR"/>
</dbReference>
<dbReference type="Gene3D" id="1.10.10.10">
    <property type="entry name" value="Winged helix-like DNA-binding domain superfamily/Winged helix DNA-binding domain"/>
    <property type="match status" value="1"/>
</dbReference>
<keyword evidence="2" id="KW-0238">DNA-binding</keyword>
<dbReference type="InterPro" id="IPR036388">
    <property type="entry name" value="WH-like_DNA-bd_sf"/>
</dbReference>